<comment type="catalytic activity">
    <reaction evidence="1">
        <text>Endonucleolytic cleavage of RNA, removing extra 3' nucleotides from tRNA precursor, generating 3' termini of tRNAs. A 3'-hydroxy group is left at the tRNA terminus and a 5'-phosphoryl group is left at the trailer molecule.</text>
        <dbReference type="EC" id="3.1.26.11"/>
    </reaction>
</comment>
<dbReference type="InterPro" id="IPR047151">
    <property type="entry name" value="RNZ2-like"/>
</dbReference>
<evidence type="ECO:0000256" key="17">
    <source>
        <dbReference type="ARBA" id="ARBA00023242"/>
    </source>
</evidence>
<evidence type="ECO:0000256" key="11">
    <source>
        <dbReference type="ARBA" id="ARBA00022723"/>
    </source>
</evidence>
<dbReference type="STRING" id="188477.A0A3S1B6T0"/>
<evidence type="ECO:0000256" key="13">
    <source>
        <dbReference type="ARBA" id="ARBA00022801"/>
    </source>
</evidence>
<keyword evidence="9" id="KW-0819">tRNA processing</keyword>
<dbReference type="SUPFAM" id="SSF56281">
    <property type="entry name" value="Metallo-hydrolase/oxidoreductase"/>
    <property type="match status" value="2"/>
</dbReference>
<evidence type="ECO:0000256" key="7">
    <source>
        <dbReference type="ARBA" id="ARBA00013357"/>
    </source>
</evidence>
<dbReference type="EC" id="3.1.26.11" evidence="6"/>
<evidence type="ECO:0000256" key="23">
    <source>
        <dbReference type="ARBA" id="ARBA00047136"/>
    </source>
</evidence>
<evidence type="ECO:0000256" key="21">
    <source>
        <dbReference type="ARBA" id="ARBA00032616"/>
    </source>
</evidence>
<evidence type="ECO:0000259" key="25">
    <source>
        <dbReference type="SMART" id="SM00849"/>
    </source>
</evidence>
<accession>A0A3S1B6T0</accession>
<evidence type="ECO:0000313" key="26">
    <source>
        <dbReference type="EMBL" id="RUS77424.1"/>
    </source>
</evidence>
<dbReference type="InterPro" id="IPR001279">
    <property type="entry name" value="Metallo-B-lactamas"/>
</dbReference>
<dbReference type="EMBL" id="RQTK01000581">
    <property type="protein sequence ID" value="RUS77424.1"/>
    <property type="molecule type" value="Genomic_DNA"/>
</dbReference>
<keyword evidence="10" id="KW-0540">Nuclease</keyword>
<dbReference type="GO" id="GO:0046872">
    <property type="term" value="F:metal ion binding"/>
    <property type="evidence" value="ECO:0007669"/>
    <property type="project" value="UniProtKB-KW"/>
</dbReference>
<dbReference type="SMART" id="SM00849">
    <property type="entry name" value="Lactamase_B"/>
    <property type="match status" value="1"/>
</dbReference>
<dbReference type="OrthoDB" id="527344at2759"/>
<evidence type="ECO:0000256" key="20">
    <source>
        <dbReference type="ARBA" id="ARBA00032104"/>
    </source>
</evidence>
<comment type="subcellular location">
    <subcellularLocation>
        <location evidence="4">Mitochondrion matrix</location>
    </subcellularLocation>
    <subcellularLocation>
        <location evidence="3">Nucleus</location>
    </subcellularLocation>
</comment>
<sequence>MMNNVTFTHLKLLYKPNVVSQYLPISLRQLEEGLNKYSKTVRCFHEWTVSKSKKSKNQKIVSTMQKRKAEKVPVVAKKMKPSQMKVPSTINIVVIGTGGPGTSHSLLVTTETARYMFNCGEGTQRLAAMSKGLRAAAYAKLSGLENIFITHKSWENTGGLLGLSMTLESQLNPESKVYMSKKKEEQALKVATSARPARITIHGPPGVEKIALMARKFAESANLDIVKAKGVFSDAALSVQAIPFYEDQKGGSEEEQEIEPGGKKVKQNEQALSETSVAYAYLCQPKPVMGKINVEKCLDAGITIGPMVGKLQRGETVTLDDGTVVRPEQVLDVVDTEKRPFLVIECPNLGFLSSLYANKRLSSHMSDSGEDSFALVVHMSPAEVFSSEQYQTWMRRFPSTTKHLVLNRSAEEADLTRVRTHQAMLNLVSQDVFPLLPVAAATSPNETRDISSENVVLACSGMHYVYRGKEIGFQCSPDDFDPVETQKTCLEDSELREQLERLSQTTPGNNHHQSATASNGTQLQYPSMVFLGTGSSEPNRIRGQSCIVVRLSEDTVIILDCGEDSFGQLHRFYGGTEATRILQKVKAIFVSHMHGDHHLGLFTLLKEREKAFAVDNKPFTPVLLMAPIQMRRWLKFYHQEMEGLSHMLRFVKHQADLKTFVDDFHLPAATFDDVMQELHLDEYKPVPVDHCNNAFGMVLKQTGGWKIVFSGDTRPCDNLVQAGMDCDVLIHEATHEDALIAHAKVSKHSTFSEAMDVGSRMKARHMILTHFSQRYPHMVPFFDMELPKNMGIAFDNMQVCPRTLESLPRLIAPLTTLFSEKLQYLEIRRIKRTREQAEKQLSENQLEAQTS</sequence>
<protein>
    <recommendedName>
        <fullName evidence="7">Zinc phosphodiesterase ELAC protein 2</fullName>
        <ecNumber evidence="6">3.1.26.11</ecNumber>
    </recommendedName>
    <alternativeName>
        <fullName evidence="21">ElaC homolog protein 2</fullName>
    </alternativeName>
    <alternativeName>
        <fullName evidence="19">Ribonuclease Z 2</fullName>
    </alternativeName>
    <alternativeName>
        <fullName evidence="20">tRNA 3 endonuclease 2</fullName>
    </alternativeName>
    <alternativeName>
        <fullName evidence="18">tRNase Z 2</fullName>
    </alternativeName>
</protein>
<dbReference type="GO" id="GO:0042645">
    <property type="term" value="C:mitochondrial nucleoid"/>
    <property type="evidence" value="ECO:0007669"/>
    <property type="project" value="UniProtKB-ARBA"/>
</dbReference>
<keyword evidence="14" id="KW-0862">Zinc</keyword>
<evidence type="ECO:0000256" key="3">
    <source>
        <dbReference type="ARBA" id="ARBA00004123"/>
    </source>
</evidence>
<evidence type="ECO:0000256" key="12">
    <source>
        <dbReference type="ARBA" id="ARBA00022759"/>
    </source>
</evidence>
<keyword evidence="8" id="KW-0597">Phosphoprotein</keyword>
<evidence type="ECO:0000256" key="22">
    <source>
        <dbReference type="ARBA" id="ARBA00046098"/>
    </source>
</evidence>
<evidence type="ECO:0000256" key="14">
    <source>
        <dbReference type="ARBA" id="ARBA00022833"/>
    </source>
</evidence>
<comment type="caution">
    <text evidence="26">The sequence shown here is derived from an EMBL/GenBank/DDBJ whole genome shotgun (WGS) entry which is preliminary data.</text>
</comment>
<evidence type="ECO:0000256" key="19">
    <source>
        <dbReference type="ARBA" id="ARBA00030729"/>
    </source>
</evidence>
<evidence type="ECO:0000256" key="8">
    <source>
        <dbReference type="ARBA" id="ARBA00022553"/>
    </source>
</evidence>
<name>A0A3S1B6T0_ELYCH</name>
<comment type="function">
    <text evidence="22">Zinc phosphodiesterase, which displays mitochondrial tRNA 3'-processing endonuclease activity. Involved in tRNA maturation, by removing a 3'-trailer from precursor tRNA. Associates with mitochondrial DNA complexes at the nucleoids to initiate RNA processing and ribosome assembly.</text>
</comment>
<gene>
    <name evidence="26" type="ORF">EGW08_014802</name>
</gene>
<dbReference type="CDD" id="cd07718">
    <property type="entry name" value="RNaseZ_ELAC1_ELAC2-C-term-like_MBL-fold"/>
    <property type="match status" value="1"/>
</dbReference>
<keyword evidence="12" id="KW-0255">Endonuclease</keyword>
<feature type="domain" description="Metallo-beta-lactamase" evidence="25">
    <location>
        <begin position="543"/>
        <end position="742"/>
    </location>
</feature>
<keyword evidence="15" id="KW-0809">Transit peptide</keyword>
<evidence type="ECO:0000313" key="27">
    <source>
        <dbReference type="Proteomes" id="UP000271974"/>
    </source>
</evidence>
<dbReference type="Pfam" id="PF12706">
    <property type="entry name" value="Lactamase_B_2"/>
    <property type="match status" value="1"/>
</dbReference>
<evidence type="ECO:0000256" key="24">
    <source>
        <dbReference type="SAM" id="MobiDB-lite"/>
    </source>
</evidence>
<evidence type="ECO:0000256" key="10">
    <source>
        <dbReference type="ARBA" id="ARBA00022722"/>
    </source>
</evidence>
<evidence type="ECO:0000256" key="2">
    <source>
        <dbReference type="ARBA" id="ARBA00001947"/>
    </source>
</evidence>
<dbReference type="GO" id="GO:0042781">
    <property type="term" value="F:3'-tRNA processing endoribonuclease activity"/>
    <property type="evidence" value="ECO:0007669"/>
    <property type="project" value="UniProtKB-EC"/>
</dbReference>
<evidence type="ECO:0000256" key="18">
    <source>
        <dbReference type="ARBA" id="ARBA00030689"/>
    </source>
</evidence>
<evidence type="ECO:0000256" key="5">
    <source>
        <dbReference type="ARBA" id="ARBA00007823"/>
    </source>
</evidence>
<evidence type="ECO:0000256" key="4">
    <source>
        <dbReference type="ARBA" id="ARBA00004305"/>
    </source>
</evidence>
<dbReference type="GO" id="GO:1990180">
    <property type="term" value="P:mitochondrial tRNA 3'-end processing"/>
    <property type="evidence" value="ECO:0007669"/>
    <property type="project" value="TreeGrafter"/>
</dbReference>
<feature type="region of interest" description="Disordered" evidence="24">
    <location>
        <begin position="248"/>
        <end position="269"/>
    </location>
</feature>
<organism evidence="26 27">
    <name type="scientific">Elysia chlorotica</name>
    <name type="common">Eastern emerald elysia</name>
    <name type="synonym">Sea slug</name>
    <dbReference type="NCBI Taxonomy" id="188477"/>
    <lineage>
        <taxon>Eukaryota</taxon>
        <taxon>Metazoa</taxon>
        <taxon>Spiralia</taxon>
        <taxon>Lophotrochozoa</taxon>
        <taxon>Mollusca</taxon>
        <taxon>Gastropoda</taxon>
        <taxon>Heterobranchia</taxon>
        <taxon>Euthyneura</taxon>
        <taxon>Panpulmonata</taxon>
        <taxon>Sacoglossa</taxon>
        <taxon>Placobranchoidea</taxon>
        <taxon>Plakobranchidae</taxon>
        <taxon>Elysia</taxon>
    </lineage>
</organism>
<proteinExistence type="inferred from homology"/>
<comment type="similarity">
    <text evidence="5">Belongs to the RNase Z family.</text>
</comment>
<keyword evidence="16" id="KW-0496">Mitochondrion</keyword>
<keyword evidence="13" id="KW-0378">Hydrolase</keyword>
<keyword evidence="17" id="KW-0539">Nucleus</keyword>
<dbReference type="GO" id="GO:0005634">
    <property type="term" value="C:nucleus"/>
    <property type="evidence" value="ECO:0007669"/>
    <property type="project" value="UniProtKB-SubCell"/>
</dbReference>
<dbReference type="PANTHER" id="PTHR12553">
    <property type="entry name" value="ZINC PHOSPHODIESTERASE ELAC PROTEIN 2"/>
    <property type="match status" value="1"/>
</dbReference>
<dbReference type="FunFam" id="3.60.15.10:FF:000014">
    <property type="entry name" value="Zinc phosphodiesterase ELAC protein 2"/>
    <property type="match status" value="1"/>
</dbReference>
<evidence type="ECO:0000256" key="6">
    <source>
        <dbReference type="ARBA" id="ARBA00012477"/>
    </source>
</evidence>
<comment type="subunit">
    <text evidence="23">Homodimer. Interacts with PTCD1.</text>
</comment>
<evidence type="ECO:0000256" key="1">
    <source>
        <dbReference type="ARBA" id="ARBA00000402"/>
    </source>
</evidence>
<reference evidence="26 27" key="1">
    <citation type="submission" date="2019-01" db="EMBL/GenBank/DDBJ databases">
        <title>A draft genome assembly of the solar-powered sea slug Elysia chlorotica.</title>
        <authorList>
            <person name="Cai H."/>
            <person name="Li Q."/>
            <person name="Fang X."/>
            <person name="Li J."/>
            <person name="Curtis N.E."/>
            <person name="Altenburger A."/>
            <person name="Shibata T."/>
            <person name="Feng M."/>
            <person name="Maeda T."/>
            <person name="Schwartz J.A."/>
            <person name="Shigenobu S."/>
            <person name="Lundholm N."/>
            <person name="Nishiyama T."/>
            <person name="Yang H."/>
            <person name="Hasebe M."/>
            <person name="Li S."/>
            <person name="Pierce S.K."/>
            <person name="Wang J."/>
        </authorList>
    </citation>
    <scope>NUCLEOTIDE SEQUENCE [LARGE SCALE GENOMIC DNA]</scope>
    <source>
        <strain evidence="26">EC2010</strain>
        <tissue evidence="26">Whole organism of an adult</tissue>
    </source>
</reference>
<keyword evidence="27" id="KW-1185">Reference proteome</keyword>
<dbReference type="Proteomes" id="UP000271974">
    <property type="component" value="Unassembled WGS sequence"/>
</dbReference>
<dbReference type="Gene3D" id="3.60.15.10">
    <property type="entry name" value="Ribonuclease Z/Hydroxyacylglutathione hydrolase-like"/>
    <property type="match status" value="2"/>
</dbReference>
<evidence type="ECO:0000256" key="9">
    <source>
        <dbReference type="ARBA" id="ARBA00022694"/>
    </source>
</evidence>
<dbReference type="Pfam" id="PF13691">
    <property type="entry name" value="Lactamase_B_4"/>
    <property type="match status" value="1"/>
</dbReference>
<evidence type="ECO:0000256" key="16">
    <source>
        <dbReference type="ARBA" id="ARBA00023128"/>
    </source>
</evidence>
<dbReference type="PANTHER" id="PTHR12553:SF49">
    <property type="entry name" value="ZINC PHOSPHODIESTERASE ELAC PROTEIN 2"/>
    <property type="match status" value="1"/>
</dbReference>
<dbReference type="AlphaFoldDB" id="A0A3S1B6T0"/>
<keyword evidence="11" id="KW-0479">Metal-binding</keyword>
<dbReference type="InterPro" id="IPR027794">
    <property type="entry name" value="tRNase_Z_dom"/>
</dbReference>
<evidence type="ECO:0000256" key="15">
    <source>
        <dbReference type="ARBA" id="ARBA00022946"/>
    </source>
</evidence>
<dbReference type="InterPro" id="IPR036866">
    <property type="entry name" value="RibonucZ/Hydroxyglut_hydro"/>
</dbReference>
<comment type="cofactor">
    <cofactor evidence="2">
        <name>Zn(2+)</name>
        <dbReference type="ChEBI" id="CHEBI:29105"/>
    </cofactor>
</comment>